<feature type="domain" description="HD" evidence="8">
    <location>
        <begin position="315"/>
        <end position="408"/>
    </location>
</feature>
<proteinExistence type="inferred from homology"/>
<evidence type="ECO:0000256" key="5">
    <source>
        <dbReference type="HAMAP-Rule" id="MF_00335"/>
    </source>
</evidence>
<dbReference type="InterPro" id="IPR006675">
    <property type="entry name" value="HDIG_dom"/>
</dbReference>
<name>A0A2M7CJ25_9BACT</name>
<evidence type="ECO:0000256" key="1">
    <source>
        <dbReference type="ARBA" id="ARBA00022722"/>
    </source>
</evidence>
<dbReference type="InterPro" id="IPR022711">
    <property type="entry name" value="RNase_Y_N"/>
</dbReference>
<dbReference type="PANTHER" id="PTHR12826">
    <property type="entry name" value="RIBONUCLEASE Y"/>
    <property type="match status" value="1"/>
</dbReference>
<dbReference type="PANTHER" id="PTHR12826:SF15">
    <property type="entry name" value="RIBONUCLEASE Y"/>
    <property type="match status" value="1"/>
</dbReference>
<dbReference type="PROSITE" id="PS50084">
    <property type="entry name" value="KH_TYPE_1"/>
    <property type="match status" value="1"/>
</dbReference>
<dbReference type="CDD" id="cd00077">
    <property type="entry name" value="HDc"/>
    <property type="match status" value="1"/>
</dbReference>
<dbReference type="GO" id="GO:0005886">
    <property type="term" value="C:plasma membrane"/>
    <property type="evidence" value="ECO:0007669"/>
    <property type="project" value="UniProtKB-UniRule"/>
</dbReference>
<keyword evidence="2 5" id="KW-0255">Endonuclease</keyword>
<dbReference type="GO" id="GO:0003723">
    <property type="term" value="F:RNA binding"/>
    <property type="evidence" value="ECO:0007669"/>
    <property type="project" value="UniProtKB-UniRule"/>
</dbReference>
<reference evidence="10" key="1">
    <citation type="submission" date="2017-09" db="EMBL/GenBank/DDBJ databases">
        <title>Depth-based differentiation of microbial function through sediment-hosted aquifers and enrichment of novel symbionts in the deep terrestrial subsurface.</title>
        <authorList>
            <person name="Probst A.J."/>
            <person name="Ladd B."/>
            <person name="Jarett J.K."/>
            <person name="Geller-Mcgrath D.E."/>
            <person name="Sieber C.M.K."/>
            <person name="Emerson J.B."/>
            <person name="Anantharaman K."/>
            <person name="Thomas B.C."/>
            <person name="Malmstrom R."/>
            <person name="Stieglmeier M."/>
            <person name="Klingl A."/>
            <person name="Woyke T."/>
            <person name="Ryan C.M."/>
            <person name="Banfield J.F."/>
        </authorList>
    </citation>
    <scope>NUCLEOTIDE SEQUENCE [LARGE SCALE GENOMIC DNA]</scope>
</reference>
<dbReference type="NCBIfam" id="TIGR00277">
    <property type="entry name" value="HDIG"/>
    <property type="match status" value="1"/>
</dbReference>
<dbReference type="SMART" id="SM00322">
    <property type="entry name" value="KH"/>
    <property type="match status" value="1"/>
</dbReference>
<organism evidence="9 10">
    <name type="scientific">Candidatus Berkelbacteria bacterium CG03_land_8_20_14_0_80_40_36</name>
    <dbReference type="NCBI Taxonomy" id="1974509"/>
    <lineage>
        <taxon>Bacteria</taxon>
        <taxon>Candidatus Berkelbacteria</taxon>
    </lineage>
</organism>
<dbReference type="GO" id="GO:0016787">
    <property type="term" value="F:hydrolase activity"/>
    <property type="evidence" value="ECO:0007669"/>
    <property type="project" value="UniProtKB-KW"/>
</dbReference>
<dbReference type="GO" id="GO:0006402">
    <property type="term" value="P:mRNA catabolic process"/>
    <property type="evidence" value="ECO:0007669"/>
    <property type="project" value="UniProtKB-UniRule"/>
</dbReference>
<evidence type="ECO:0000256" key="4">
    <source>
        <dbReference type="ARBA" id="ARBA00022884"/>
    </source>
</evidence>
<dbReference type="Pfam" id="PF12072">
    <property type="entry name" value="RNase_Y_N"/>
    <property type="match status" value="1"/>
</dbReference>
<feature type="coiled-coil region" evidence="7">
    <location>
        <begin position="45"/>
        <end position="118"/>
    </location>
</feature>
<sequence>MELYLWIILSAVAGVGAGSVGGNVVRKRWINQKEEKILTHQKEIILKAKDEAFEIKEKVKQEEEKKRQALDKIETQLRERETMVDRRVESVDSERKDIEKNKTEIRQVRRDIEEIRQKHFDTLQKIAGMKKEEARKQLFEQVEKDYQQDIVEKIKSYKKILQEDQDKEARKILSRAIERISSEFSAEHTSYTVTLPTDEMKGRIIGKEGRNVQAFEKLTGVDVVIDDTPDAVSVSSFDPVRRYIGKLTLEKLVEDGRIQPSRIEEVFQKVTENVGKEIKEAGEQAAYEAGVPGLQPDLVKLLGRLKFRTSYGQNQLKHSMEVSTIAGILAQELGADVNIAKKAGLLHDIGKAVDHEVEGAHHHISMDIAKKYGLSEIVVNAIGAHHDDIEPKTVEAILVRSADAISGARPGARRESVESYIKRLTELENVANGFRGVEKSYAIQAGREIRILVRPEEIDDLESLKLARDIAKKIEADMQYPGTIKVNVIRETRAVEYAK</sequence>
<dbReference type="Gene3D" id="3.30.300.20">
    <property type="match status" value="1"/>
</dbReference>
<dbReference type="GO" id="GO:0004521">
    <property type="term" value="F:RNA endonuclease activity"/>
    <property type="evidence" value="ECO:0007669"/>
    <property type="project" value="UniProtKB-UniRule"/>
</dbReference>
<dbReference type="SUPFAM" id="SSF54791">
    <property type="entry name" value="Eukaryotic type KH-domain (KH-domain type I)"/>
    <property type="match status" value="1"/>
</dbReference>
<dbReference type="Gene3D" id="1.10.3210.10">
    <property type="entry name" value="Hypothetical protein af1432"/>
    <property type="match status" value="1"/>
</dbReference>
<dbReference type="InterPro" id="IPR003607">
    <property type="entry name" value="HD/PDEase_dom"/>
</dbReference>
<keyword evidence="7" id="KW-0175">Coiled coil</keyword>
<evidence type="ECO:0000313" key="10">
    <source>
        <dbReference type="Proteomes" id="UP000229966"/>
    </source>
</evidence>
<keyword evidence="3 5" id="KW-0378">Hydrolase</keyword>
<evidence type="ECO:0000256" key="6">
    <source>
        <dbReference type="NCBIfam" id="TIGR03319"/>
    </source>
</evidence>
<dbReference type="EMBL" id="PEUM01000017">
    <property type="protein sequence ID" value="PIV25636.1"/>
    <property type="molecule type" value="Genomic_DNA"/>
</dbReference>
<dbReference type="EC" id="3.1.-.-" evidence="5 6"/>
<evidence type="ECO:0000256" key="3">
    <source>
        <dbReference type="ARBA" id="ARBA00022801"/>
    </source>
</evidence>
<dbReference type="AlphaFoldDB" id="A0A2M7CJ25"/>
<dbReference type="HAMAP" id="MF_00335">
    <property type="entry name" value="RNase_Y"/>
    <property type="match status" value="1"/>
</dbReference>
<comment type="function">
    <text evidence="5">Endoribonuclease that initiates mRNA decay.</text>
</comment>
<keyword evidence="4 5" id="KW-0694">RNA-binding</keyword>
<dbReference type="InterPro" id="IPR004088">
    <property type="entry name" value="KH_dom_type_1"/>
</dbReference>
<dbReference type="Pfam" id="PF01966">
    <property type="entry name" value="HD"/>
    <property type="match status" value="1"/>
</dbReference>
<accession>A0A2M7CJ25</accession>
<dbReference type="SUPFAM" id="SSF109604">
    <property type="entry name" value="HD-domain/PDEase-like"/>
    <property type="match status" value="1"/>
</dbReference>
<dbReference type="NCBIfam" id="TIGR03319">
    <property type="entry name" value="RNase_Y"/>
    <property type="match status" value="1"/>
</dbReference>
<dbReference type="InterPro" id="IPR036612">
    <property type="entry name" value="KH_dom_type_1_sf"/>
</dbReference>
<keyword evidence="1 5" id="KW-0540">Nuclease</keyword>
<evidence type="ECO:0000259" key="8">
    <source>
        <dbReference type="PROSITE" id="PS51831"/>
    </source>
</evidence>
<dbReference type="InterPro" id="IPR006674">
    <property type="entry name" value="HD_domain"/>
</dbReference>
<evidence type="ECO:0000256" key="7">
    <source>
        <dbReference type="SAM" id="Coils"/>
    </source>
</evidence>
<dbReference type="Proteomes" id="UP000229966">
    <property type="component" value="Unassembled WGS sequence"/>
</dbReference>
<dbReference type="SMART" id="SM00471">
    <property type="entry name" value="HDc"/>
    <property type="match status" value="1"/>
</dbReference>
<comment type="similarity">
    <text evidence="5">Belongs to the RNase Y family.</text>
</comment>
<gene>
    <name evidence="5 9" type="primary">rny</name>
    <name evidence="9" type="ORF">COS38_00585</name>
</gene>
<dbReference type="InterPro" id="IPR004087">
    <property type="entry name" value="KH_dom"/>
</dbReference>
<protein>
    <recommendedName>
        <fullName evidence="5 6">Ribonuclease Y</fullName>
        <shortName evidence="5">RNase Y</shortName>
        <ecNumber evidence="5 6">3.1.-.-</ecNumber>
    </recommendedName>
</protein>
<comment type="caution">
    <text evidence="9">The sequence shown here is derived from an EMBL/GenBank/DDBJ whole genome shotgun (WGS) entry which is preliminary data.</text>
</comment>
<evidence type="ECO:0000313" key="9">
    <source>
        <dbReference type="EMBL" id="PIV25636.1"/>
    </source>
</evidence>
<dbReference type="Pfam" id="PF00013">
    <property type="entry name" value="KH_1"/>
    <property type="match status" value="1"/>
</dbReference>
<evidence type="ECO:0000256" key="2">
    <source>
        <dbReference type="ARBA" id="ARBA00022759"/>
    </source>
</evidence>
<dbReference type="InterPro" id="IPR017705">
    <property type="entry name" value="Ribonuclease_Y"/>
</dbReference>
<dbReference type="PROSITE" id="PS51831">
    <property type="entry name" value="HD"/>
    <property type="match status" value="1"/>
</dbReference>
<dbReference type="CDD" id="cd22431">
    <property type="entry name" value="KH-I_RNaseY"/>
    <property type="match status" value="1"/>
</dbReference>
<dbReference type="InterPro" id="IPR015946">
    <property type="entry name" value="KH_dom-like_a/b"/>
</dbReference>